<reference evidence="1" key="1">
    <citation type="submission" date="2020-05" db="EMBL/GenBank/DDBJ databases">
        <authorList>
            <person name="Chiriac C."/>
            <person name="Salcher M."/>
            <person name="Ghai R."/>
            <person name="Kavagutti S V."/>
        </authorList>
    </citation>
    <scope>NUCLEOTIDE SEQUENCE</scope>
</reference>
<name>A0A6J6UDY0_9ZZZZ</name>
<dbReference type="EMBL" id="CAEZYW010000319">
    <property type="protein sequence ID" value="CAB4758061.1"/>
    <property type="molecule type" value="Genomic_DNA"/>
</dbReference>
<sequence length="121" mass="12634">MRRHLLEGNARGQAAEVDDALDVLLARSGREVLGDLSFGLLEIAALLQRVQQVVRDVDAAHRLGSGNRIACVTRHDLDLIGPGVAAHLRGGAGEYAHPVSVGEEFADEAAADVAGGTCDEA</sequence>
<evidence type="ECO:0000313" key="1">
    <source>
        <dbReference type="EMBL" id="CAB4758061.1"/>
    </source>
</evidence>
<organism evidence="1">
    <name type="scientific">freshwater metagenome</name>
    <dbReference type="NCBI Taxonomy" id="449393"/>
    <lineage>
        <taxon>unclassified sequences</taxon>
        <taxon>metagenomes</taxon>
        <taxon>ecological metagenomes</taxon>
    </lineage>
</organism>
<gene>
    <name evidence="1" type="ORF">UFOPK2786_01677</name>
</gene>
<dbReference type="AlphaFoldDB" id="A0A6J6UDY0"/>
<protein>
    <submittedName>
        <fullName evidence="1">Unannotated protein</fullName>
    </submittedName>
</protein>
<proteinExistence type="predicted"/>
<accession>A0A6J6UDY0</accession>